<gene>
    <name evidence="4" type="primary">LOC108568645</name>
</gene>
<dbReference type="Gene3D" id="3.50.50.60">
    <property type="entry name" value="FAD/NAD(P)-binding domain"/>
    <property type="match status" value="1"/>
</dbReference>
<evidence type="ECO:0000256" key="1">
    <source>
        <dbReference type="SAM" id="SignalP"/>
    </source>
</evidence>
<evidence type="ECO:0000259" key="2">
    <source>
        <dbReference type="Pfam" id="PF01593"/>
    </source>
</evidence>
<sequence>MLGVLVLVIGVFLGNAEGVKVIVVGAGPAGIAAATTLLSQGIDVTVLEAEDRIGGRVHSVPFGDAVVDMGAEWCHGQKNNVVYEMVKHLGVLQSSNYSASLFMSDRKVVGDQLTSDMHELFEEIYSPDGNKKQEEGVTVGEYFIKRYNESARQKFSGKDLDICLLSLDLMHHYVQSSEGAFSWFDTSANSDYRNCEGDLSLNWNGFGYKTALEVLMRKHPRVYDPSFPIQSKIQLNKVVQKISWDDGVNVSCTDGTFHTAKHLIFTPSLGVLKYKHRRMFSPPLPRHKVRAIRDLGIGAVMKVLMHFEKRWWPEEFNGYSFVWTHEHRDMLIAEFTKGPSRYGRSWLLNFMSVLPLERNPNALSAWITGDLVPEIEKTSNETLIDGLHFALDKFLGHKFNITKPDKILRTNWYANQNFRGTYSFQTTASRRMKDPSSNEILAEPLKNVQGVPTVLFAGEATHSHYYSTVHGAIETGRREANRILHFIQDAENELS</sequence>
<evidence type="ECO:0000313" key="4">
    <source>
        <dbReference type="RefSeq" id="XP_017785342.1"/>
    </source>
</evidence>
<dbReference type="PANTHER" id="PTHR10742">
    <property type="entry name" value="FLAVIN MONOAMINE OXIDASE"/>
    <property type="match status" value="1"/>
</dbReference>
<feature type="domain" description="Amine oxidase" evidence="2">
    <location>
        <begin position="29"/>
        <end position="484"/>
    </location>
</feature>
<name>A0ABM1NEU2_NICVS</name>
<dbReference type="Gene3D" id="3.90.660.10">
    <property type="match status" value="1"/>
</dbReference>
<dbReference type="RefSeq" id="XP_017785342.1">
    <property type="nucleotide sequence ID" value="XM_017929853.1"/>
</dbReference>
<dbReference type="Pfam" id="PF01593">
    <property type="entry name" value="Amino_oxidase"/>
    <property type="match status" value="1"/>
</dbReference>
<dbReference type="PANTHER" id="PTHR10742:SF398">
    <property type="entry name" value="AMINE OXIDASE DOMAIN-CONTAINING PROTEIN-RELATED"/>
    <property type="match status" value="1"/>
</dbReference>
<dbReference type="InterPro" id="IPR050281">
    <property type="entry name" value="Flavin_monoamine_oxidase"/>
</dbReference>
<feature type="chain" id="PRO_5045823987" evidence="1">
    <location>
        <begin position="19"/>
        <end position="495"/>
    </location>
</feature>
<keyword evidence="3" id="KW-1185">Reference proteome</keyword>
<keyword evidence="1" id="KW-0732">Signal</keyword>
<protein>
    <submittedName>
        <fullName evidence="4">Spermine oxidase-like</fullName>
    </submittedName>
</protein>
<dbReference type="SUPFAM" id="SSF54373">
    <property type="entry name" value="FAD-linked reductases, C-terminal domain"/>
    <property type="match status" value="1"/>
</dbReference>
<dbReference type="InterPro" id="IPR002937">
    <property type="entry name" value="Amino_oxidase"/>
</dbReference>
<dbReference type="InterPro" id="IPR036188">
    <property type="entry name" value="FAD/NAD-bd_sf"/>
</dbReference>
<dbReference type="Proteomes" id="UP000695000">
    <property type="component" value="Unplaced"/>
</dbReference>
<organism evidence="3 4">
    <name type="scientific">Nicrophorus vespilloides</name>
    <name type="common">Boreal carrion beetle</name>
    <dbReference type="NCBI Taxonomy" id="110193"/>
    <lineage>
        <taxon>Eukaryota</taxon>
        <taxon>Metazoa</taxon>
        <taxon>Ecdysozoa</taxon>
        <taxon>Arthropoda</taxon>
        <taxon>Hexapoda</taxon>
        <taxon>Insecta</taxon>
        <taxon>Pterygota</taxon>
        <taxon>Neoptera</taxon>
        <taxon>Endopterygota</taxon>
        <taxon>Coleoptera</taxon>
        <taxon>Polyphaga</taxon>
        <taxon>Staphyliniformia</taxon>
        <taxon>Silphidae</taxon>
        <taxon>Nicrophorinae</taxon>
        <taxon>Nicrophorus</taxon>
    </lineage>
</organism>
<feature type="signal peptide" evidence="1">
    <location>
        <begin position="1"/>
        <end position="18"/>
    </location>
</feature>
<dbReference type="PRINTS" id="PR00419">
    <property type="entry name" value="ADXRDTASE"/>
</dbReference>
<dbReference type="GeneID" id="108568645"/>
<dbReference type="SUPFAM" id="SSF51905">
    <property type="entry name" value="FAD/NAD(P)-binding domain"/>
    <property type="match status" value="1"/>
</dbReference>
<accession>A0ABM1NEU2</accession>
<evidence type="ECO:0000313" key="3">
    <source>
        <dbReference type="Proteomes" id="UP000695000"/>
    </source>
</evidence>
<reference evidence="4" key="1">
    <citation type="submission" date="2025-08" db="UniProtKB">
        <authorList>
            <consortium name="RefSeq"/>
        </authorList>
    </citation>
    <scope>IDENTIFICATION</scope>
    <source>
        <tissue evidence="4">Whole Larva</tissue>
    </source>
</reference>
<proteinExistence type="predicted"/>